<keyword evidence="8" id="KW-1185">Reference proteome</keyword>
<dbReference type="InterPro" id="IPR005337">
    <property type="entry name" value="RapZ-like"/>
</dbReference>
<name>A0A938X5D4_9FIRM</name>
<dbReference type="InterPro" id="IPR027417">
    <property type="entry name" value="P-loop_NTPase"/>
</dbReference>
<evidence type="ECO:0000256" key="2">
    <source>
        <dbReference type="ARBA" id="ARBA00022840"/>
    </source>
</evidence>
<organism evidence="7 8">
    <name type="scientific">Merdimmobilis hominis</name>
    <dbReference type="NCBI Taxonomy" id="2897707"/>
    <lineage>
        <taxon>Bacteria</taxon>
        <taxon>Bacillati</taxon>
        <taxon>Bacillota</taxon>
        <taxon>Clostridia</taxon>
        <taxon>Eubacteriales</taxon>
        <taxon>Oscillospiraceae</taxon>
        <taxon>Merdimmobilis</taxon>
    </lineage>
</organism>
<dbReference type="PIRSF" id="PIRSF005052">
    <property type="entry name" value="P-loopkin"/>
    <property type="match status" value="1"/>
</dbReference>
<evidence type="ECO:0000259" key="6">
    <source>
        <dbReference type="Pfam" id="PF22740"/>
    </source>
</evidence>
<evidence type="ECO:0000259" key="5">
    <source>
        <dbReference type="Pfam" id="PF03668"/>
    </source>
</evidence>
<evidence type="ECO:0000256" key="4">
    <source>
        <dbReference type="HAMAP-Rule" id="MF_00636"/>
    </source>
</evidence>
<dbReference type="PANTHER" id="PTHR30448:SF0">
    <property type="entry name" value="RNASE ADAPTER PROTEIN RAPZ"/>
    <property type="match status" value="1"/>
</dbReference>
<evidence type="ECO:0000313" key="8">
    <source>
        <dbReference type="Proteomes" id="UP000774750"/>
    </source>
</evidence>
<protein>
    <submittedName>
        <fullName evidence="7">RNase adapter RapZ</fullName>
    </submittedName>
</protein>
<keyword evidence="2 4" id="KW-0067">ATP-binding</keyword>
<dbReference type="PANTHER" id="PTHR30448">
    <property type="entry name" value="RNASE ADAPTER PROTEIN RAPZ"/>
    <property type="match status" value="1"/>
</dbReference>
<dbReference type="GO" id="GO:0005524">
    <property type="term" value="F:ATP binding"/>
    <property type="evidence" value="ECO:0007669"/>
    <property type="project" value="UniProtKB-UniRule"/>
</dbReference>
<feature type="domain" description="RapZ C-terminal" evidence="6">
    <location>
        <begin position="164"/>
        <end position="283"/>
    </location>
</feature>
<keyword evidence="3 4" id="KW-0342">GTP-binding</keyword>
<dbReference type="InterPro" id="IPR053930">
    <property type="entry name" value="RapZ-like_N"/>
</dbReference>
<dbReference type="Pfam" id="PF03668">
    <property type="entry name" value="RapZ-like_N"/>
    <property type="match status" value="1"/>
</dbReference>
<feature type="domain" description="RapZ-like N-terminal" evidence="5">
    <location>
        <begin position="1"/>
        <end position="158"/>
    </location>
</feature>
<dbReference type="Pfam" id="PF22740">
    <property type="entry name" value="PapZ_C"/>
    <property type="match status" value="1"/>
</dbReference>
<evidence type="ECO:0000256" key="1">
    <source>
        <dbReference type="ARBA" id="ARBA00022741"/>
    </source>
</evidence>
<dbReference type="InterPro" id="IPR053931">
    <property type="entry name" value="RapZ_C"/>
</dbReference>
<dbReference type="SUPFAM" id="SSF52540">
    <property type="entry name" value="P-loop containing nucleoside triphosphate hydrolases"/>
    <property type="match status" value="1"/>
</dbReference>
<dbReference type="AlphaFoldDB" id="A0A938X5D4"/>
<gene>
    <name evidence="7" type="primary">rapZ</name>
    <name evidence="7" type="ORF">H6A12_05120</name>
</gene>
<dbReference type="GO" id="GO:0005525">
    <property type="term" value="F:GTP binding"/>
    <property type="evidence" value="ECO:0007669"/>
    <property type="project" value="UniProtKB-UniRule"/>
</dbReference>
<feature type="binding site" evidence="4">
    <location>
        <begin position="8"/>
        <end position="15"/>
    </location>
    <ligand>
        <name>ATP</name>
        <dbReference type="ChEBI" id="CHEBI:30616"/>
    </ligand>
</feature>
<evidence type="ECO:0000313" key="7">
    <source>
        <dbReference type="EMBL" id="MBM6920536.1"/>
    </source>
</evidence>
<dbReference type="Proteomes" id="UP000774750">
    <property type="component" value="Unassembled WGS sequence"/>
</dbReference>
<sequence length="286" mass="32282">MDFLIVTGLSGAGKSRAVDALEDIGFFCVDNMPPKLISRFAEIALQSGGKMTKVAVVSDVRGGTLFNDFQSELDLMQQLKIDYKLLFLDCSDEILLRRFKETRRRHPLIDQSDASLERAIEAERALLVPFRARADYIIDTSNMALAQFRERINTLFLENPSASMQINCMSFGFKYGAPAEADLMFDVRCLPNPFYIDSLKYKTGLDADVNEYVMAWPQSVLLLQKLVDLLDYLIPLYMKEGKSQLTVAFGCTGGKHRSVTFAEKLYAHFSEQNLSVSVNHRDISKT</sequence>
<feature type="binding site" evidence="4">
    <location>
        <begin position="59"/>
        <end position="62"/>
    </location>
    <ligand>
        <name>GTP</name>
        <dbReference type="ChEBI" id="CHEBI:37565"/>
    </ligand>
</feature>
<dbReference type="NCBIfam" id="NF003828">
    <property type="entry name" value="PRK05416.1"/>
    <property type="match status" value="1"/>
</dbReference>
<accession>A0A938X5D4</accession>
<reference evidence="7" key="1">
    <citation type="submission" date="2020-08" db="EMBL/GenBank/DDBJ databases">
        <authorList>
            <person name="Cejkova D."/>
            <person name="Kubasova T."/>
            <person name="Jahodarova E."/>
            <person name="Rychlik I."/>
        </authorList>
    </citation>
    <scope>NUCLEOTIDE SEQUENCE</scope>
    <source>
        <strain evidence="7">An559</strain>
    </source>
</reference>
<proteinExistence type="inferred from homology"/>
<dbReference type="Gene3D" id="3.40.50.300">
    <property type="entry name" value="P-loop containing nucleotide triphosphate hydrolases"/>
    <property type="match status" value="1"/>
</dbReference>
<keyword evidence="1 4" id="KW-0547">Nucleotide-binding</keyword>
<dbReference type="RefSeq" id="WP_204445511.1">
    <property type="nucleotide sequence ID" value="NZ_JACJKY010000006.1"/>
</dbReference>
<dbReference type="HAMAP" id="MF_00636">
    <property type="entry name" value="RapZ_like"/>
    <property type="match status" value="1"/>
</dbReference>
<comment type="caution">
    <text evidence="7">The sequence shown here is derived from an EMBL/GenBank/DDBJ whole genome shotgun (WGS) entry which is preliminary data.</text>
</comment>
<dbReference type="EMBL" id="JACJKY010000006">
    <property type="protein sequence ID" value="MBM6920536.1"/>
    <property type="molecule type" value="Genomic_DNA"/>
</dbReference>
<evidence type="ECO:0000256" key="3">
    <source>
        <dbReference type="ARBA" id="ARBA00023134"/>
    </source>
</evidence>
<reference evidence="7" key="2">
    <citation type="journal article" date="2021" name="Sci. Rep.">
        <title>The distribution of antibiotic resistance genes in chicken gut microbiota commensals.</title>
        <authorList>
            <person name="Juricova H."/>
            <person name="Matiasovicova J."/>
            <person name="Kubasova T."/>
            <person name="Cejkova D."/>
            <person name="Rychlik I."/>
        </authorList>
    </citation>
    <scope>NUCLEOTIDE SEQUENCE</scope>
    <source>
        <strain evidence="7">An559</strain>
    </source>
</reference>